<feature type="transmembrane region" description="Helical" evidence="1">
    <location>
        <begin position="118"/>
        <end position="140"/>
    </location>
</feature>
<feature type="transmembrane region" description="Helical" evidence="1">
    <location>
        <begin position="21"/>
        <end position="43"/>
    </location>
</feature>
<feature type="transmembrane region" description="Helical" evidence="1">
    <location>
        <begin position="81"/>
        <end position="106"/>
    </location>
</feature>
<name>A0A2N5XV79_9HYPH</name>
<keyword evidence="3" id="KW-1185">Reference proteome</keyword>
<evidence type="ECO:0000256" key="1">
    <source>
        <dbReference type="SAM" id="Phobius"/>
    </source>
</evidence>
<evidence type="ECO:0000313" key="2">
    <source>
        <dbReference type="EMBL" id="PLW78367.1"/>
    </source>
</evidence>
<proteinExistence type="predicted"/>
<keyword evidence="1" id="KW-1133">Transmembrane helix</keyword>
<dbReference type="EMBL" id="PKUQ01000008">
    <property type="protein sequence ID" value="PLW78367.1"/>
    <property type="molecule type" value="Genomic_DNA"/>
</dbReference>
<keyword evidence="1" id="KW-0472">Membrane</keyword>
<organism evidence="2 3">
    <name type="scientific">Cohaesibacter celericrescens</name>
    <dbReference type="NCBI Taxonomy" id="2067669"/>
    <lineage>
        <taxon>Bacteria</taxon>
        <taxon>Pseudomonadati</taxon>
        <taxon>Pseudomonadota</taxon>
        <taxon>Alphaproteobacteria</taxon>
        <taxon>Hyphomicrobiales</taxon>
        <taxon>Cohaesibacteraceae</taxon>
    </lineage>
</organism>
<dbReference type="RefSeq" id="WP_101532618.1">
    <property type="nucleotide sequence ID" value="NZ_JBFHIU010000001.1"/>
</dbReference>
<dbReference type="Proteomes" id="UP000234881">
    <property type="component" value="Unassembled WGS sequence"/>
</dbReference>
<comment type="caution">
    <text evidence="2">The sequence shown here is derived from an EMBL/GenBank/DDBJ whole genome shotgun (WGS) entry which is preliminary data.</text>
</comment>
<dbReference type="AlphaFoldDB" id="A0A2N5XV79"/>
<reference evidence="2 3" key="1">
    <citation type="submission" date="2018-01" db="EMBL/GenBank/DDBJ databases">
        <title>The draft genome sequence of Cohaesibacter sp. H1304.</title>
        <authorList>
            <person name="Wang N.-N."/>
            <person name="Du Z.-J."/>
        </authorList>
    </citation>
    <scope>NUCLEOTIDE SEQUENCE [LARGE SCALE GENOMIC DNA]</scope>
    <source>
        <strain evidence="2 3">H1304</strain>
    </source>
</reference>
<accession>A0A2N5XV79</accession>
<gene>
    <name evidence="2" type="ORF">C0081_04540</name>
</gene>
<evidence type="ECO:0000313" key="3">
    <source>
        <dbReference type="Proteomes" id="UP000234881"/>
    </source>
</evidence>
<protein>
    <submittedName>
        <fullName evidence="2">Uncharacterized protein</fullName>
    </submittedName>
</protein>
<keyword evidence="1" id="KW-0812">Transmembrane</keyword>
<sequence length="156" mass="18029">MLNQTSGGKAVQIKELKLHRLLLPLCLLYATFLFVSYVSSRYIPRPFDLTMPEDIQKQSCYMYLYGVKCGSDVFAGPLREWFFNIWIVAWYVPALAAYGWYLVVFIPENLDELGLKPFTNLSLLTLQSLALVAPILYLIWHLLKRSMGFVFSHHDS</sequence>